<keyword evidence="4" id="KW-0238">DNA-binding</keyword>
<evidence type="ECO:0000313" key="7">
    <source>
        <dbReference type="Proteomes" id="UP000249419"/>
    </source>
</evidence>
<feature type="domain" description="HTH marR-type" evidence="1">
    <location>
        <begin position="11"/>
        <end position="143"/>
    </location>
</feature>
<dbReference type="InterPro" id="IPR052526">
    <property type="entry name" value="HTH-type_Bedaq_tolerance"/>
</dbReference>
<evidence type="ECO:0000313" key="5">
    <source>
        <dbReference type="Proteomes" id="UP000198864"/>
    </source>
</evidence>
<evidence type="ECO:0000313" key="3">
    <source>
        <dbReference type="EMBL" id="RAO39262.1"/>
    </source>
</evidence>
<dbReference type="InterPro" id="IPR036390">
    <property type="entry name" value="WH_DNA-bd_sf"/>
</dbReference>
<dbReference type="PROSITE" id="PS50995">
    <property type="entry name" value="HTH_MARR_2"/>
    <property type="match status" value="1"/>
</dbReference>
<dbReference type="Proteomes" id="UP000249419">
    <property type="component" value="Unassembled WGS sequence"/>
</dbReference>
<dbReference type="SUPFAM" id="SSF46785">
    <property type="entry name" value="Winged helix' DNA-binding domain"/>
    <property type="match status" value="1"/>
</dbReference>
<reference evidence="4 5" key="1">
    <citation type="submission" date="2016-06" db="EMBL/GenBank/DDBJ databases">
        <authorList>
            <person name="Kjaerup R.B."/>
            <person name="Dalgaard T.S."/>
            <person name="Juul-Madsen H.R."/>
        </authorList>
    </citation>
    <scope>NUCLEOTIDE SEQUENCE [LARGE SCALE GENOMIC DNA]</scope>
    <source>
        <strain evidence="4 5">DSM 44871</strain>
    </source>
</reference>
<dbReference type="Proteomes" id="UP000249334">
    <property type="component" value="Unassembled WGS sequence"/>
</dbReference>
<dbReference type="InterPro" id="IPR036388">
    <property type="entry name" value="WH-like_DNA-bd_sf"/>
</dbReference>
<accession>A0A1C4W1R1</accession>
<dbReference type="EMBL" id="PXXW01000038">
    <property type="protein sequence ID" value="RAN94930.1"/>
    <property type="molecule type" value="Genomic_DNA"/>
</dbReference>
<reference evidence="3 7" key="2">
    <citation type="submission" date="2018-03" db="EMBL/GenBank/DDBJ databases">
        <title>Defining the species Micromonospora saelicesensis and Micromonospora noduli under the framework of genomics.</title>
        <authorList>
            <person name="Riesco R."/>
            <person name="Trujillo M.E."/>
        </authorList>
    </citation>
    <scope>NUCLEOTIDE SEQUENCE [LARGE SCALE GENOMIC DNA]</scope>
    <source>
        <strain evidence="3 7">PSN13</strain>
    </source>
</reference>
<dbReference type="GO" id="GO:0003677">
    <property type="term" value="F:DNA binding"/>
    <property type="evidence" value="ECO:0007669"/>
    <property type="project" value="UniProtKB-KW"/>
</dbReference>
<dbReference type="Gene3D" id="1.10.10.10">
    <property type="entry name" value="Winged helix-like DNA-binding domain superfamily/Winged helix DNA-binding domain"/>
    <property type="match status" value="1"/>
</dbReference>
<protein>
    <submittedName>
        <fullName evidence="4">DNA-binding transcriptional regulator, MarR family</fullName>
    </submittedName>
    <submittedName>
        <fullName evidence="2 3">HTH-type transcriptional regulat or YusO</fullName>
    </submittedName>
</protein>
<sequence length="143" mass="15962">MTEHTVDSADDESLAETFWAVASRLRRQTRDSLAPWDVTPSQSRALGVLARHGEVRPGTLAEHLRIAPRSATEVVDDLQTRGLVERRPDPADRRATLVALTEEGDRVSTAIRAARRAEADRFFGHLNDTDRAELARILRTLRG</sequence>
<name>A0A1C4W1R1_9ACTN</name>
<dbReference type="GO" id="GO:0003700">
    <property type="term" value="F:DNA-binding transcription factor activity"/>
    <property type="evidence" value="ECO:0007669"/>
    <property type="project" value="InterPro"/>
</dbReference>
<dbReference type="Pfam" id="PF12802">
    <property type="entry name" value="MarR_2"/>
    <property type="match status" value="1"/>
</dbReference>
<keyword evidence="6" id="KW-1185">Reference proteome</keyword>
<dbReference type="PANTHER" id="PTHR39515:SF2">
    <property type="entry name" value="HTH-TYPE TRANSCRIPTIONAL REGULATOR RV0880"/>
    <property type="match status" value="1"/>
</dbReference>
<dbReference type="EMBL" id="PYAG01000001">
    <property type="protein sequence ID" value="RAO39262.1"/>
    <property type="molecule type" value="Genomic_DNA"/>
</dbReference>
<organism evidence="4 5">
    <name type="scientific">Micromonospora saelicesensis</name>
    <dbReference type="NCBI Taxonomy" id="285676"/>
    <lineage>
        <taxon>Bacteria</taxon>
        <taxon>Bacillati</taxon>
        <taxon>Actinomycetota</taxon>
        <taxon>Actinomycetes</taxon>
        <taxon>Micromonosporales</taxon>
        <taxon>Micromonosporaceae</taxon>
        <taxon>Micromonospora</taxon>
    </lineage>
</organism>
<dbReference type="EMBL" id="FMCR01000002">
    <property type="protein sequence ID" value="SCE90160.1"/>
    <property type="molecule type" value="Genomic_DNA"/>
</dbReference>
<dbReference type="STRING" id="285676.GA0070561_2300"/>
<evidence type="ECO:0000313" key="6">
    <source>
        <dbReference type="Proteomes" id="UP000249334"/>
    </source>
</evidence>
<dbReference type="AlphaFoldDB" id="A0A1C4W1R1"/>
<dbReference type="RefSeq" id="WP_091398582.1">
    <property type="nucleotide sequence ID" value="NZ_CP192017.1"/>
</dbReference>
<reference evidence="2 6" key="3">
    <citation type="submission" date="2018-03" db="EMBL/GenBank/DDBJ databases">
        <title>Genomic framework for the identification of Micromonospora saelicesensis and Micromonospora noduli.</title>
        <authorList>
            <person name="Riesco R."/>
            <person name="Trujillo M.E."/>
        </authorList>
    </citation>
    <scope>NUCLEOTIDE SEQUENCE [LARGE SCALE GENOMIC DNA]</scope>
    <source>
        <strain evidence="2 6">GAR05</strain>
    </source>
</reference>
<evidence type="ECO:0000259" key="1">
    <source>
        <dbReference type="PROSITE" id="PS50995"/>
    </source>
</evidence>
<dbReference type="PRINTS" id="PR00598">
    <property type="entry name" value="HTHMARR"/>
</dbReference>
<dbReference type="Proteomes" id="UP000198864">
    <property type="component" value="Unassembled WGS sequence"/>
</dbReference>
<dbReference type="InterPro" id="IPR000835">
    <property type="entry name" value="HTH_MarR-typ"/>
</dbReference>
<evidence type="ECO:0000313" key="2">
    <source>
        <dbReference type="EMBL" id="RAN94930.1"/>
    </source>
</evidence>
<evidence type="ECO:0000313" key="4">
    <source>
        <dbReference type="EMBL" id="SCE90160.1"/>
    </source>
</evidence>
<gene>
    <name evidence="4" type="ORF">GA0070561_2300</name>
    <name evidence="2" type="ORF">GAR05_04696</name>
    <name evidence="3" type="ORF">PSN13_00286</name>
</gene>
<dbReference type="SMART" id="SM00347">
    <property type="entry name" value="HTH_MARR"/>
    <property type="match status" value="1"/>
</dbReference>
<dbReference type="PANTHER" id="PTHR39515">
    <property type="entry name" value="CONSERVED PROTEIN"/>
    <property type="match status" value="1"/>
</dbReference>
<proteinExistence type="predicted"/>